<dbReference type="PANTHER" id="PTHR36175:SF1">
    <property type="entry name" value="CYANOPHYCINASE"/>
    <property type="match status" value="1"/>
</dbReference>
<reference evidence="10 11" key="1">
    <citation type="submission" date="2016-03" db="EMBL/GenBank/DDBJ databases">
        <title>Complete genome sequence of a soil Actinobacterium, Nocardioides dokdonensis FR1436.</title>
        <authorList>
            <person name="Kwon S.-K."/>
            <person name="Kim K."/>
            <person name="Kim J.F."/>
        </authorList>
    </citation>
    <scope>NUCLEOTIDE SEQUENCE [LARGE SCALE GENOMIC DNA]</scope>
    <source>
        <strain evidence="10 11">FR1436</strain>
    </source>
</reference>
<dbReference type="PANTHER" id="PTHR36175">
    <property type="entry name" value="CYANOPHYCINASE"/>
    <property type="match status" value="1"/>
</dbReference>
<evidence type="ECO:0000256" key="4">
    <source>
        <dbReference type="ARBA" id="ARBA00013115"/>
    </source>
</evidence>
<evidence type="ECO:0000256" key="8">
    <source>
        <dbReference type="ARBA" id="ARBA00022825"/>
    </source>
</evidence>
<dbReference type="GO" id="GO:0004180">
    <property type="term" value="F:carboxypeptidase activity"/>
    <property type="evidence" value="ECO:0007669"/>
    <property type="project" value="UniProtKB-KW"/>
</dbReference>
<evidence type="ECO:0000256" key="3">
    <source>
        <dbReference type="ARBA" id="ARBA00006534"/>
    </source>
</evidence>
<keyword evidence="7 10" id="KW-0378">Hydrolase</keyword>
<dbReference type="PATRIC" id="fig|1300347.3.peg.3390"/>
<comment type="function">
    <text evidence="2">Exopeptidase that catalyzes the hydrolytic cleavage of multi-L-arginyl-poly-L-aspartic acid (cyanophycin; a water-insoluble reserve polymer) into aspartate-arginine dipeptides.</text>
</comment>
<dbReference type="STRING" id="1300347.I601_3382"/>
<dbReference type="InterPro" id="IPR029062">
    <property type="entry name" value="Class_I_gatase-like"/>
</dbReference>
<dbReference type="NCBIfam" id="TIGR02069">
    <property type="entry name" value="cyanophycinase"/>
    <property type="match status" value="1"/>
</dbReference>
<dbReference type="InterPro" id="IPR011811">
    <property type="entry name" value="Peptidase_S51_cyanophycinase"/>
</dbReference>
<dbReference type="AlphaFoldDB" id="A0A1A9GNB8"/>
<dbReference type="InterPro" id="IPR005320">
    <property type="entry name" value="Peptidase_S51"/>
</dbReference>
<dbReference type="Gene3D" id="3.40.50.880">
    <property type="match status" value="1"/>
</dbReference>
<evidence type="ECO:0000313" key="10">
    <source>
        <dbReference type="EMBL" id="ANH39788.1"/>
    </source>
</evidence>
<keyword evidence="10" id="KW-0121">Carboxypeptidase</keyword>
<dbReference type="Pfam" id="PF03575">
    <property type="entry name" value="Peptidase_S51"/>
    <property type="match status" value="1"/>
</dbReference>
<evidence type="ECO:0000313" key="11">
    <source>
        <dbReference type="Proteomes" id="UP000077868"/>
    </source>
</evidence>
<evidence type="ECO:0000256" key="9">
    <source>
        <dbReference type="SAM" id="MobiDB-lite"/>
    </source>
</evidence>
<keyword evidence="6" id="KW-0645">Protease</keyword>
<dbReference type="EC" id="3.4.15.6" evidence="4"/>
<gene>
    <name evidence="10" type="primary">cphB</name>
    <name evidence="10" type="ORF">I601_3382</name>
</gene>
<evidence type="ECO:0000256" key="2">
    <source>
        <dbReference type="ARBA" id="ARBA00002039"/>
    </source>
</evidence>
<evidence type="ECO:0000256" key="7">
    <source>
        <dbReference type="ARBA" id="ARBA00022801"/>
    </source>
</evidence>
<accession>A0A1A9GNB8</accession>
<dbReference type="CDD" id="cd03145">
    <property type="entry name" value="GAT1_cyanophycinase"/>
    <property type="match status" value="1"/>
</dbReference>
<dbReference type="EMBL" id="CP015079">
    <property type="protein sequence ID" value="ANH39788.1"/>
    <property type="molecule type" value="Genomic_DNA"/>
</dbReference>
<dbReference type="SUPFAM" id="SSF52317">
    <property type="entry name" value="Class I glutamine amidotransferase-like"/>
    <property type="match status" value="1"/>
</dbReference>
<comment type="similarity">
    <text evidence="3">Belongs to the peptidase S51 family.</text>
</comment>
<dbReference type="KEGG" id="ndk:I601_3382"/>
<dbReference type="Proteomes" id="UP000077868">
    <property type="component" value="Chromosome"/>
</dbReference>
<proteinExistence type="inferred from homology"/>
<evidence type="ECO:0000256" key="6">
    <source>
        <dbReference type="ARBA" id="ARBA00022670"/>
    </source>
</evidence>
<keyword evidence="8" id="KW-0720">Serine protease</keyword>
<organism evidence="10 11">
    <name type="scientific">Nocardioides dokdonensis FR1436</name>
    <dbReference type="NCBI Taxonomy" id="1300347"/>
    <lineage>
        <taxon>Bacteria</taxon>
        <taxon>Bacillati</taxon>
        <taxon>Actinomycetota</taxon>
        <taxon>Actinomycetes</taxon>
        <taxon>Propionibacteriales</taxon>
        <taxon>Nocardioidaceae</taxon>
        <taxon>Nocardioides</taxon>
    </lineage>
</organism>
<evidence type="ECO:0000256" key="5">
    <source>
        <dbReference type="ARBA" id="ARBA00015719"/>
    </source>
</evidence>
<dbReference type="GO" id="GO:0006508">
    <property type="term" value="P:proteolysis"/>
    <property type="evidence" value="ECO:0007669"/>
    <property type="project" value="UniProtKB-KW"/>
</dbReference>
<dbReference type="GO" id="GO:0008241">
    <property type="term" value="F:peptidyl-dipeptidase activity"/>
    <property type="evidence" value="ECO:0007669"/>
    <property type="project" value="UniProtKB-EC"/>
</dbReference>
<feature type="compositionally biased region" description="Basic residues" evidence="9">
    <location>
        <begin position="303"/>
        <end position="313"/>
    </location>
</feature>
<feature type="region of interest" description="Disordered" evidence="9">
    <location>
        <begin position="300"/>
        <end position="345"/>
    </location>
</feature>
<dbReference type="GO" id="GO:0008236">
    <property type="term" value="F:serine-type peptidase activity"/>
    <property type="evidence" value="ECO:0007669"/>
    <property type="project" value="UniProtKB-KW"/>
</dbReference>
<name>A0A1A9GNB8_9ACTN</name>
<sequence length="345" mass="36329">MIIGGAEDKLRRRTVLQDFVTASGGRESRIAVIPTASSIGEEIVAVYAALFGKLGAAQVEAVDPTSRDDAHDEDLVAALDDATGIFMTGGNQLKLSSIINGTPVGQAIVRAHRRGAVVAGTSAGASIQSSHMVAFGSGGATPKQRMTQVAAGLGLLTSSVIDQHFEQRNRYGRLLMIVAQSPALLGLGVDEDTAATVTHEIDDTTGAEREVMRVTGRGAVTVMDGSRMITNAFEAKRSAPLLASGVVLHVLPAGAAYDLTRRELLPGETVIDPEDAAELEAVGKDLRRMARDIAASDASPTVLRRRMSRLRKLRSAEQSPLDDQPDPLPAALLEPARTPENGATR</sequence>
<evidence type="ECO:0000256" key="1">
    <source>
        <dbReference type="ARBA" id="ARBA00001092"/>
    </source>
</evidence>
<keyword evidence="11" id="KW-1185">Reference proteome</keyword>
<protein>
    <recommendedName>
        <fullName evidence="5">Cyanophycinase</fullName>
        <ecNumber evidence="4">3.4.15.6</ecNumber>
    </recommendedName>
</protein>
<comment type="catalytic activity">
    <reaction evidence="1">
        <text>[L-4-(L-arginin-2-N-yl)aspartate](n) + H2O = [L-4-(L-arginin-2-N-yl)aspartate](n-1) + L-4-(L-arginin-2-N-yl)aspartate</text>
        <dbReference type="Rhea" id="RHEA:12845"/>
        <dbReference type="Rhea" id="RHEA-COMP:13728"/>
        <dbReference type="Rhea" id="RHEA-COMP:13734"/>
        <dbReference type="ChEBI" id="CHEBI:15377"/>
        <dbReference type="ChEBI" id="CHEBI:137986"/>
        <dbReference type="ChEBI" id="CHEBI:137991"/>
        <dbReference type="EC" id="3.4.15.6"/>
    </reaction>
</comment>